<dbReference type="AlphaFoldDB" id="A0A8T3VNF9"/>
<proteinExistence type="predicted"/>
<dbReference type="PANTHER" id="PTHR44943:SF4">
    <property type="entry name" value="TPR REPEAT-CONTAINING PROTEIN MJ0798"/>
    <property type="match status" value="1"/>
</dbReference>
<evidence type="ECO:0000256" key="1">
    <source>
        <dbReference type="ARBA" id="ARBA00022737"/>
    </source>
</evidence>
<dbReference type="SMART" id="SM00028">
    <property type="entry name" value="TPR"/>
    <property type="match status" value="4"/>
</dbReference>
<evidence type="ECO:0000256" key="3">
    <source>
        <dbReference type="PROSITE-ProRule" id="PRU00339"/>
    </source>
</evidence>
<sequence>MINLLKLKILSSKMRKFLEKKEYRKTIEFANEILESDEKNLFALKCKSDALRQLGDFNGSLECANIIVDLEPTSFNLANQAVLLWFLDDVEGSFEILDYILMNFDDYNDAFNNKSIFLCELERFDEVIELCDYILEKNPNFLNALCMKSTAHYKMGDFSSSLEFINKALEIDNKNEWCINFKNEILEKMEN</sequence>
<dbReference type="InterPro" id="IPR019734">
    <property type="entry name" value="TPR_rpt"/>
</dbReference>
<evidence type="ECO:0008006" key="6">
    <source>
        <dbReference type="Google" id="ProtNLM"/>
    </source>
</evidence>
<dbReference type="Gene3D" id="1.25.40.10">
    <property type="entry name" value="Tetratricopeptide repeat domain"/>
    <property type="match status" value="2"/>
</dbReference>
<keyword evidence="2 3" id="KW-0802">TPR repeat</keyword>
<name>A0A8T3VNF9_METOL</name>
<accession>A0A8T3VNF9</accession>
<reference evidence="4" key="1">
    <citation type="submission" date="2019-04" db="EMBL/GenBank/DDBJ databases">
        <title>Evolution of Biomass-Degrading Anaerobic Consortia Revealed by Metagenomics.</title>
        <authorList>
            <person name="Peng X."/>
        </authorList>
    </citation>
    <scope>NUCLEOTIDE SEQUENCE</scope>
    <source>
        <strain evidence="4">SIG14</strain>
    </source>
</reference>
<dbReference type="Pfam" id="PF13181">
    <property type="entry name" value="TPR_8"/>
    <property type="match status" value="1"/>
</dbReference>
<dbReference type="PANTHER" id="PTHR44943">
    <property type="entry name" value="CELLULOSE SYNTHASE OPERON PROTEIN C"/>
    <property type="match status" value="1"/>
</dbReference>
<dbReference type="PROSITE" id="PS50005">
    <property type="entry name" value="TPR"/>
    <property type="match status" value="1"/>
</dbReference>
<dbReference type="InterPro" id="IPR011990">
    <property type="entry name" value="TPR-like_helical_dom_sf"/>
</dbReference>
<evidence type="ECO:0000313" key="4">
    <source>
        <dbReference type="EMBL" id="MBE6513034.1"/>
    </source>
</evidence>
<protein>
    <recommendedName>
        <fullName evidence="6">TPR repeat-containing protein</fullName>
    </recommendedName>
</protein>
<keyword evidence="1" id="KW-0677">Repeat</keyword>
<dbReference type="InterPro" id="IPR051685">
    <property type="entry name" value="Ycf3/AcsC/BcsC/TPR_MFPF"/>
</dbReference>
<feature type="repeat" description="TPR" evidence="3">
    <location>
        <begin position="142"/>
        <end position="175"/>
    </location>
</feature>
<evidence type="ECO:0000313" key="5">
    <source>
        <dbReference type="Proteomes" id="UP000732619"/>
    </source>
</evidence>
<organism evidence="4 5">
    <name type="scientific">Methanobrevibacter olleyae</name>
    <dbReference type="NCBI Taxonomy" id="294671"/>
    <lineage>
        <taxon>Archaea</taxon>
        <taxon>Methanobacteriati</taxon>
        <taxon>Methanobacteriota</taxon>
        <taxon>Methanomada group</taxon>
        <taxon>Methanobacteria</taxon>
        <taxon>Methanobacteriales</taxon>
        <taxon>Methanobacteriaceae</taxon>
        <taxon>Methanobrevibacter</taxon>
    </lineage>
</organism>
<gene>
    <name evidence="4" type="ORF">E7Z75_07850</name>
</gene>
<dbReference type="EMBL" id="SUTG01000043">
    <property type="protein sequence ID" value="MBE6513034.1"/>
    <property type="molecule type" value="Genomic_DNA"/>
</dbReference>
<evidence type="ECO:0000256" key="2">
    <source>
        <dbReference type="ARBA" id="ARBA00022803"/>
    </source>
</evidence>
<dbReference type="Proteomes" id="UP000732619">
    <property type="component" value="Unassembled WGS sequence"/>
</dbReference>
<comment type="caution">
    <text evidence="4">The sequence shown here is derived from an EMBL/GenBank/DDBJ whole genome shotgun (WGS) entry which is preliminary data.</text>
</comment>
<dbReference type="SUPFAM" id="SSF48452">
    <property type="entry name" value="TPR-like"/>
    <property type="match status" value="2"/>
</dbReference>